<accession>A0ABR8R9I3</accession>
<gene>
    <name evidence="5" type="ORF">H9650_10065</name>
</gene>
<dbReference type="PANTHER" id="PTHR46652">
    <property type="entry name" value="LEUCINE-RICH REPEAT AND IQ DOMAIN-CONTAINING PROTEIN 1-RELATED"/>
    <property type="match status" value="1"/>
</dbReference>
<feature type="domain" description="Bacterial Ig" evidence="4">
    <location>
        <begin position="608"/>
        <end position="690"/>
    </location>
</feature>
<keyword evidence="6" id="KW-1185">Reference proteome</keyword>
<dbReference type="SUPFAM" id="SSF52058">
    <property type="entry name" value="L domain-like"/>
    <property type="match status" value="2"/>
</dbReference>
<keyword evidence="1" id="KW-0433">Leucine-rich repeat</keyword>
<sequence>MKHTISTIFFALFLLSLNSPVHASYLAGNTVIKLEDPLLQEKLASYVDLCDSQFHENTTIDRISTCLEKNNGILTLGNWYAGEIRTLNGLEKLAVLPIKELNIQNTHASGRSVANLTPLADIKSLESLKLYGTYSNDFSPLATLPNLKELVINSTHNEPLLSISLSKNLQTLQLSGNQVTSLAGIERMQQLTSLAIDDVSIPDYWELKNAPQLKKLSVDFNGDSRFLQFLSNLETLTLSAFSDEPKIINGDDLKKLTILKTLRLFNIEANYDYLNNMSRLEELKISNKDTSSLLCAINEPLIYLKSLDISQNELSSINGAEKLSVLFPSIEKLNLRGNEITDLSPLVQANIPFRYLNELDIDGNKIIDINILGEHANLFPSLETIYAESNYIHSISEMTKLPVLQSLFAGYNFIDIFDERNAKKFKLFYQFELRKLKPLEMSIGDVYDGPILSKVSISDEDWEDEIKSSDLMVSFSDPEVAELTKDGNILAKKTGTTTVTYSIKGTADPYFTHSTLLTVINKHYKPLDPTINGDVTLQTNKMSVHSFGEDKVVIASNGKVIAEVVPSGWLTFTLPSLKGLTELQVWAESKLGVKSNVITMPVYKTEKPNLPDLESITDQTEYITGTADPNTTIYITAKDEESFKDLSQKVSDNGTFKVYTGKLREGISITIYSKNEEGRESGNLGTTVQDVTPPMMPILDTVTSESLQISGKTEANAKVTIKLMSRNIGDTLADQNGVFKFSISAPSPGDTFTAIAEDKSKNKSKEANIVTTLPIKEEVIPKKPVFWKGLELKKGQIGLVTITKKINLWKREGDKLVFERVLNPGEVYRVYRYDSKYGGQYGVGGSLFITNMQGYVKYETPSKSVLAQVK</sequence>
<dbReference type="Pfam" id="PF17936">
    <property type="entry name" value="Big_6"/>
    <property type="match status" value="2"/>
</dbReference>
<organism evidence="5 6">
    <name type="scientific">Psychrobacillus faecigallinarum</name>
    <dbReference type="NCBI Taxonomy" id="2762235"/>
    <lineage>
        <taxon>Bacteria</taxon>
        <taxon>Bacillati</taxon>
        <taxon>Bacillota</taxon>
        <taxon>Bacilli</taxon>
        <taxon>Bacillales</taxon>
        <taxon>Bacillaceae</taxon>
        <taxon>Psychrobacillus</taxon>
    </lineage>
</organism>
<feature type="signal peptide" evidence="3">
    <location>
        <begin position="1"/>
        <end position="23"/>
    </location>
</feature>
<proteinExistence type="predicted"/>
<keyword evidence="3" id="KW-0732">Signal</keyword>
<evidence type="ECO:0000256" key="1">
    <source>
        <dbReference type="ARBA" id="ARBA00022614"/>
    </source>
</evidence>
<feature type="chain" id="PRO_5046660951" description="Bacterial Ig domain-containing protein" evidence="3">
    <location>
        <begin position="24"/>
        <end position="870"/>
    </location>
</feature>
<evidence type="ECO:0000256" key="3">
    <source>
        <dbReference type="SAM" id="SignalP"/>
    </source>
</evidence>
<evidence type="ECO:0000313" key="5">
    <source>
        <dbReference type="EMBL" id="MBD7944460.1"/>
    </source>
</evidence>
<dbReference type="PROSITE" id="PS51450">
    <property type="entry name" value="LRR"/>
    <property type="match status" value="3"/>
</dbReference>
<dbReference type="InterPro" id="IPR050836">
    <property type="entry name" value="SDS22/Internalin_LRR"/>
</dbReference>
<dbReference type="InterPro" id="IPR013783">
    <property type="entry name" value="Ig-like_fold"/>
</dbReference>
<evidence type="ECO:0000313" key="6">
    <source>
        <dbReference type="Proteomes" id="UP000640786"/>
    </source>
</evidence>
<dbReference type="PANTHER" id="PTHR46652:SF3">
    <property type="entry name" value="LEUCINE-RICH REPEAT-CONTAINING PROTEIN 9"/>
    <property type="match status" value="1"/>
</dbReference>
<reference evidence="5 6" key="1">
    <citation type="submission" date="2020-08" db="EMBL/GenBank/DDBJ databases">
        <title>A Genomic Blueprint of the Chicken Gut Microbiome.</title>
        <authorList>
            <person name="Gilroy R."/>
            <person name="Ravi A."/>
            <person name="Getino M."/>
            <person name="Pursley I."/>
            <person name="Horton D.L."/>
            <person name="Alikhan N.-F."/>
            <person name="Baker D."/>
            <person name="Gharbi K."/>
            <person name="Hall N."/>
            <person name="Watson M."/>
            <person name="Adriaenssens E.M."/>
            <person name="Foster-Nyarko E."/>
            <person name="Jarju S."/>
            <person name="Secka A."/>
            <person name="Antonio M."/>
            <person name="Oren A."/>
            <person name="Chaudhuri R."/>
            <person name="La Ragione R.M."/>
            <person name="Hildebrand F."/>
            <person name="Pallen M.J."/>
        </authorList>
    </citation>
    <scope>NUCLEOTIDE SEQUENCE [LARGE SCALE GENOMIC DNA]</scope>
    <source>
        <strain evidence="5 6">Sa2BUA9</strain>
    </source>
</reference>
<evidence type="ECO:0000259" key="4">
    <source>
        <dbReference type="Pfam" id="PF17936"/>
    </source>
</evidence>
<comment type="caution">
    <text evidence="5">The sequence shown here is derived from an EMBL/GenBank/DDBJ whole genome shotgun (WGS) entry which is preliminary data.</text>
</comment>
<protein>
    <recommendedName>
        <fullName evidence="4">Bacterial Ig domain-containing protein</fullName>
    </recommendedName>
</protein>
<dbReference type="InterPro" id="IPR032675">
    <property type="entry name" value="LRR_dom_sf"/>
</dbReference>
<dbReference type="RefSeq" id="WP_191697107.1">
    <property type="nucleotide sequence ID" value="NZ_JACSQO010000004.1"/>
</dbReference>
<keyword evidence="2" id="KW-0677">Repeat</keyword>
<dbReference type="Gene3D" id="2.60.40.10">
    <property type="entry name" value="Immunoglobulins"/>
    <property type="match status" value="2"/>
</dbReference>
<evidence type="ECO:0000256" key="2">
    <source>
        <dbReference type="ARBA" id="ARBA00022737"/>
    </source>
</evidence>
<dbReference type="EMBL" id="JACSQO010000004">
    <property type="protein sequence ID" value="MBD7944460.1"/>
    <property type="molecule type" value="Genomic_DNA"/>
</dbReference>
<dbReference type="Proteomes" id="UP000640786">
    <property type="component" value="Unassembled WGS sequence"/>
</dbReference>
<dbReference type="Gene3D" id="3.80.10.10">
    <property type="entry name" value="Ribonuclease Inhibitor"/>
    <property type="match status" value="2"/>
</dbReference>
<dbReference type="InterPro" id="IPR041498">
    <property type="entry name" value="Big_6"/>
</dbReference>
<name>A0ABR8R9I3_9BACI</name>
<feature type="domain" description="Bacterial Ig" evidence="4">
    <location>
        <begin position="694"/>
        <end position="770"/>
    </location>
</feature>
<dbReference type="InterPro" id="IPR001611">
    <property type="entry name" value="Leu-rich_rpt"/>
</dbReference>